<comment type="caution">
    <text evidence="2">The sequence shown here is derived from an EMBL/GenBank/DDBJ whole genome shotgun (WGS) entry which is preliminary data.</text>
</comment>
<name>A0A094QAR9_9ZZZZ</name>
<gene>
    <name evidence="2" type="ORF">GM50_1845</name>
</gene>
<evidence type="ECO:0000256" key="1">
    <source>
        <dbReference type="SAM" id="MobiDB-lite"/>
    </source>
</evidence>
<dbReference type="EMBL" id="JNSK01000003">
    <property type="protein sequence ID" value="KGA20452.1"/>
    <property type="molecule type" value="Genomic_DNA"/>
</dbReference>
<evidence type="ECO:0000313" key="2">
    <source>
        <dbReference type="EMBL" id="KGA20452.1"/>
    </source>
</evidence>
<organism evidence="2">
    <name type="scientific">freshwater metagenome</name>
    <dbReference type="NCBI Taxonomy" id="449393"/>
    <lineage>
        <taxon>unclassified sequences</taxon>
        <taxon>metagenomes</taxon>
        <taxon>ecological metagenomes</taxon>
    </lineage>
</organism>
<sequence length="98" mass="10954">MVPTSDESKPEQNPGKDDQDLIDDKFNALVSGLSLDQSAPTDYLDSIADQQEVDGFIPPEPQRINFVTSIKDGMKAFKKWKDNPRRDNTDLDDDGAQI</sequence>
<proteinExistence type="predicted"/>
<accession>A0A094QAR9</accession>
<dbReference type="AlphaFoldDB" id="A0A094QAR9"/>
<protein>
    <submittedName>
        <fullName evidence="2">Uncharacterized protein</fullName>
    </submittedName>
</protein>
<reference evidence="2" key="1">
    <citation type="submission" date="2014-05" db="EMBL/GenBank/DDBJ databases">
        <title>Key roles for freshwater Actinobacteria revealed by deep metagenomic sequencing.</title>
        <authorList>
            <person name="Ghai R."/>
            <person name="Mizuno C.M."/>
            <person name="Picazo A."/>
            <person name="Camacho A."/>
            <person name="Rodriguez-Valera F."/>
        </authorList>
    </citation>
    <scope>NUCLEOTIDE SEQUENCE</scope>
</reference>
<feature type="region of interest" description="Disordered" evidence="1">
    <location>
        <begin position="1"/>
        <end position="21"/>
    </location>
</feature>